<feature type="region of interest" description="Disordered" evidence="1">
    <location>
        <begin position="55"/>
        <end position="75"/>
    </location>
</feature>
<organism evidence="2 3">
    <name type="scientific">Ceutorhynchus assimilis</name>
    <name type="common">cabbage seed weevil</name>
    <dbReference type="NCBI Taxonomy" id="467358"/>
    <lineage>
        <taxon>Eukaryota</taxon>
        <taxon>Metazoa</taxon>
        <taxon>Ecdysozoa</taxon>
        <taxon>Arthropoda</taxon>
        <taxon>Hexapoda</taxon>
        <taxon>Insecta</taxon>
        <taxon>Pterygota</taxon>
        <taxon>Neoptera</taxon>
        <taxon>Endopterygota</taxon>
        <taxon>Coleoptera</taxon>
        <taxon>Polyphaga</taxon>
        <taxon>Cucujiformia</taxon>
        <taxon>Curculionidae</taxon>
        <taxon>Ceutorhynchinae</taxon>
        <taxon>Ceutorhynchus</taxon>
    </lineage>
</organism>
<accession>A0A9N9MVG1</accession>
<feature type="compositionally biased region" description="Basic and acidic residues" evidence="1">
    <location>
        <begin position="63"/>
        <end position="74"/>
    </location>
</feature>
<dbReference type="Proteomes" id="UP001152799">
    <property type="component" value="Chromosome 6"/>
</dbReference>
<proteinExistence type="predicted"/>
<dbReference type="EMBL" id="OU892282">
    <property type="protein sequence ID" value="CAG9769890.1"/>
    <property type="molecule type" value="Genomic_DNA"/>
</dbReference>
<sequence>MCFLYFSKIFSNFQYNFNSLEKVESFTEIILSSVTAINNKIFNYQKLTSATWPSVNYGQGTKQPHEARRSEARRPLRKRQTNVYVLIFFF</sequence>
<reference evidence="2" key="1">
    <citation type="submission" date="2022-01" db="EMBL/GenBank/DDBJ databases">
        <authorList>
            <person name="King R."/>
        </authorList>
    </citation>
    <scope>NUCLEOTIDE SEQUENCE</scope>
</reference>
<evidence type="ECO:0000256" key="1">
    <source>
        <dbReference type="SAM" id="MobiDB-lite"/>
    </source>
</evidence>
<keyword evidence="3" id="KW-1185">Reference proteome</keyword>
<dbReference type="AlphaFoldDB" id="A0A9N9MVG1"/>
<evidence type="ECO:0000313" key="2">
    <source>
        <dbReference type="EMBL" id="CAG9769890.1"/>
    </source>
</evidence>
<name>A0A9N9MVG1_9CUCU</name>
<protein>
    <submittedName>
        <fullName evidence="2">Uncharacterized protein</fullName>
    </submittedName>
</protein>
<gene>
    <name evidence="2" type="ORF">CEUTPL_LOCUS10363</name>
</gene>
<evidence type="ECO:0000313" key="3">
    <source>
        <dbReference type="Proteomes" id="UP001152799"/>
    </source>
</evidence>